<dbReference type="InParanoid" id="Q2FM98"/>
<organism evidence="2 3">
    <name type="scientific">Methanospirillum hungatei JF-1 (strain ATCC 27890 / DSM 864 / NBRC 100397 / JF-1)</name>
    <dbReference type="NCBI Taxonomy" id="323259"/>
    <lineage>
        <taxon>Archaea</taxon>
        <taxon>Methanobacteriati</taxon>
        <taxon>Methanobacteriota</taxon>
        <taxon>Stenosarchaea group</taxon>
        <taxon>Methanomicrobia</taxon>
        <taxon>Methanomicrobiales</taxon>
        <taxon>Methanospirillaceae</taxon>
        <taxon>Methanospirillum</taxon>
    </lineage>
</organism>
<dbReference type="Gene3D" id="3.40.109.10">
    <property type="entry name" value="NADH Oxidase"/>
    <property type="match status" value="1"/>
</dbReference>
<dbReference type="InterPro" id="IPR020051">
    <property type="entry name" value="SagB-type_dehydrogenase"/>
</dbReference>
<dbReference type="KEGG" id="mhu:Mhun_1974"/>
<dbReference type="InterPro" id="IPR029479">
    <property type="entry name" value="Nitroreductase"/>
</dbReference>
<dbReference type="NCBIfam" id="TIGR03605">
    <property type="entry name" value="antibiot_sagB"/>
    <property type="match status" value="1"/>
</dbReference>
<keyword evidence="3" id="KW-1185">Reference proteome</keyword>
<dbReference type="EMBL" id="CP000254">
    <property type="protein sequence ID" value="ABD41684.1"/>
    <property type="molecule type" value="Genomic_DNA"/>
</dbReference>
<dbReference type="InterPro" id="IPR052544">
    <property type="entry name" value="Bacteriocin_Proc_Enz"/>
</dbReference>
<dbReference type="HOGENOM" id="CLU_059362_3_0_2"/>
<dbReference type="STRING" id="323259.Mhun_1974"/>
<gene>
    <name evidence="2" type="ordered locus">Mhun_1974</name>
</gene>
<dbReference type="RefSeq" id="WP_011448946.1">
    <property type="nucleotide sequence ID" value="NC_007796.1"/>
</dbReference>
<dbReference type="Pfam" id="PF00881">
    <property type="entry name" value="Nitroreductase"/>
    <property type="match status" value="1"/>
</dbReference>
<dbReference type="EnsemblBacteria" id="ABD41684">
    <property type="protein sequence ID" value="ABD41684"/>
    <property type="gene ID" value="Mhun_1974"/>
</dbReference>
<dbReference type="Proteomes" id="UP000001941">
    <property type="component" value="Chromosome"/>
</dbReference>
<dbReference type="eggNOG" id="arCOG00288">
    <property type="taxonomic scope" value="Archaea"/>
</dbReference>
<dbReference type="InterPro" id="IPR000415">
    <property type="entry name" value="Nitroreductase-like"/>
</dbReference>
<dbReference type="OrthoDB" id="10206at2157"/>
<protein>
    <recommendedName>
        <fullName evidence="1">Nitroreductase domain-containing protein</fullName>
    </recommendedName>
</protein>
<dbReference type="AlphaFoldDB" id="Q2FM98"/>
<reference evidence="3" key="1">
    <citation type="journal article" date="2016" name="Stand. Genomic Sci.">
        <title>Complete genome sequence of Methanospirillum hungatei type strain JF1.</title>
        <authorList>
            <person name="Gunsalus R.P."/>
            <person name="Cook L.E."/>
            <person name="Crable B."/>
            <person name="Rohlin L."/>
            <person name="McDonald E."/>
            <person name="Mouttaki H."/>
            <person name="Sieber J.R."/>
            <person name="Poweleit N."/>
            <person name="Zhou H."/>
            <person name="Lapidus A.L."/>
            <person name="Daligault H.E."/>
            <person name="Land M."/>
            <person name="Gilna P."/>
            <person name="Ivanova N."/>
            <person name="Kyrpides N."/>
            <person name="Culley D.E."/>
            <person name="McInerney M.J."/>
        </authorList>
    </citation>
    <scope>NUCLEOTIDE SEQUENCE [LARGE SCALE GENOMIC DNA]</scope>
    <source>
        <strain evidence="3">ATCC 27890 / DSM 864 / NBRC 100397 / JF-1</strain>
    </source>
</reference>
<accession>Q2FM98</accession>
<dbReference type="PANTHER" id="PTHR43745:SF2">
    <property type="entry name" value="NITROREDUCTASE MJ1384-RELATED"/>
    <property type="match status" value="1"/>
</dbReference>
<dbReference type="GO" id="GO:0016491">
    <property type="term" value="F:oxidoreductase activity"/>
    <property type="evidence" value="ECO:0007669"/>
    <property type="project" value="InterPro"/>
</dbReference>
<dbReference type="CDD" id="cd02142">
    <property type="entry name" value="McbC_SagB-like_oxidoreductase"/>
    <property type="match status" value="1"/>
</dbReference>
<dbReference type="PANTHER" id="PTHR43745">
    <property type="entry name" value="NITROREDUCTASE MJ1384-RELATED"/>
    <property type="match status" value="1"/>
</dbReference>
<evidence type="ECO:0000313" key="3">
    <source>
        <dbReference type="Proteomes" id="UP000001941"/>
    </source>
</evidence>
<proteinExistence type="predicted"/>
<evidence type="ECO:0000259" key="1">
    <source>
        <dbReference type="Pfam" id="PF00881"/>
    </source>
</evidence>
<feature type="domain" description="Nitroreductase" evidence="1">
    <location>
        <begin position="58"/>
        <end position="239"/>
    </location>
</feature>
<name>Q2FM98_METHJ</name>
<dbReference type="GeneID" id="3924541"/>
<dbReference type="SUPFAM" id="SSF55469">
    <property type="entry name" value="FMN-dependent nitroreductase-like"/>
    <property type="match status" value="1"/>
</dbReference>
<evidence type="ECO:0000313" key="2">
    <source>
        <dbReference type="EMBL" id="ABD41684.1"/>
    </source>
</evidence>
<sequence>MGIGVDFIRKTRYTCPITTDQMRGIPSPPLEDDFEGTVIALPDPDAGLLVNLDLSVAIEARESIRTYQDTPLSIEDLSYLLWCTQGVKWIMEDCTFRTVPSAGARHAIDTYLYARDVHGLKSGLYRFLALEHSLGAISEEQQIPEIVYKGGLNQDCIQKASVCFIWVANSYRMTWRYGERGFRDIFLEGGHICQNLYLSSQVVGCGVCAIGAFNDDEINHLIGIDGEKKFAVYMAAVGKIPHAKEMTKNQGI</sequence>